<dbReference type="Gene3D" id="3.40.50.10140">
    <property type="entry name" value="Toll/interleukin-1 receptor homology (TIR) domain"/>
    <property type="match status" value="1"/>
</dbReference>
<keyword evidence="4" id="KW-1185">Reference proteome</keyword>
<dbReference type="EMBL" id="BOMY01000033">
    <property type="protein sequence ID" value="GIF22085.1"/>
    <property type="molecule type" value="Genomic_DNA"/>
</dbReference>
<protein>
    <submittedName>
        <fullName evidence="3">ATP-binding protein</fullName>
    </submittedName>
</protein>
<dbReference type="Gene3D" id="3.40.50.300">
    <property type="entry name" value="P-loop containing nucleotide triphosphate hydrolases"/>
    <property type="match status" value="1"/>
</dbReference>
<feature type="domain" description="TIR" evidence="2">
    <location>
        <begin position="15"/>
        <end position="111"/>
    </location>
</feature>
<evidence type="ECO:0000313" key="3">
    <source>
        <dbReference type="EMBL" id="GIF22085.1"/>
    </source>
</evidence>
<dbReference type="NCBIfam" id="NF040586">
    <property type="entry name" value="FxSxx_TPR"/>
    <property type="match status" value="1"/>
</dbReference>
<keyword evidence="3" id="KW-0547">Nucleotide-binding</keyword>
<evidence type="ECO:0000259" key="2">
    <source>
        <dbReference type="Pfam" id="PF13676"/>
    </source>
</evidence>
<evidence type="ECO:0000259" key="1">
    <source>
        <dbReference type="Pfam" id="PF00931"/>
    </source>
</evidence>
<dbReference type="Pfam" id="PF13424">
    <property type="entry name" value="TPR_12"/>
    <property type="match status" value="1"/>
</dbReference>
<dbReference type="PANTHER" id="PTHR46082">
    <property type="entry name" value="ATP/GTP-BINDING PROTEIN-RELATED"/>
    <property type="match status" value="1"/>
</dbReference>
<dbReference type="InterPro" id="IPR002182">
    <property type="entry name" value="NB-ARC"/>
</dbReference>
<name>A0A919TV72_9ACTN</name>
<dbReference type="AlphaFoldDB" id="A0A919TV72"/>
<dbReference type="SUPFAM" id="SSF52200">
    <property type="entry name" value="Toll/Interleukin receptor TIR domain"/>
    <property type="match status" value="1"/>
</dbReference>
<evidence type="ECO:0000313" key="4">
    <source>
        <dbReference type="Proteomes" id="UP000623608"/>
    </source>
</evidence>
<dbReference type="Proteomes" id="UP000623608">
    <property type="component" value="Unassembled WGS sequence"/>
</dbReference>
<keyword evidence="3" id="KW-0067">ATP-binding</keyword>
<dbReference type="InterPro" id="IPR011990">
    <property type="entry name" value="TPR-like_helical_dom_sf"/>
</dbReference>
<dbReference type="InterPro" id="IPR000157">
    <property type="entry name" value="TIR_dom"/>
</dbReference>
<dbReference type="InterPro" id="IPR035897">
    <property type="entry name" value="Toll_tir_struct_dom_sf"/>
</dbReference>
<sequence>MIRWGTVDVMPDSRIFISHTGKDRAWAEWARWHLETAGYPTVLDSVDWPAGTNFIQAMDQALHRDNPMLVLLSTAYLDPDRYTTDEWTTRLAQRRKDPDAKLIPMRIDGVNLHGGLWSPIIVPDVFDLPPDTAATVLLDTVRQVLAPAPPGSLSAVPPAYPGSIPAAAGGGPRPPGSLPPVWNLARRNLGFTGRDGMLNRLHDALTAGDRVAVQALHGMGGVGKTQLALEYGHRFAGEYDLIWWIPAEQPDLIGEYFAALARKLQLVPAGTVTPAAVEALRDHLRRARRWLLVFDNAEDRDQLNLWLADGPGHTLITSRDPNWAGVARPMDVDVFSRPESIALLHTHLPQLERAEADRLADALGDLPLAVGQAADLLAETRIPVDTYLAELATHTADLMAEGRPSAGYPTRLAATISLTADRLCAADPAAGQLLYLCARLAPEPIPADLFTSRPDLLPEPLQTAVSRPVAFARTLALLGRYGLARLSDTGPILHRLTQAILRDTDPAHEARREIVEQLLAAARPDDGTDPRWWPRWSVLLPHILAADPATTIDPSLRWIANDAVWHLMARGDYRTALPLAEQLHHAWTRWHGPDDDSTLGIVHTLASIHYQLGHYQQAHDLDQESLNRERRNRGDDHPNTLSSANNLSADLSALGEHERARVLDEDTLARRRRVLGDDHPDTLRSANNVAFDLRTVGEHERARVLDEDTLARRRRVLGDDHPDTLSSAASLAAGLRAMGEYEQARDLDDDTLSRRRRILGDDHPSTLGSANNLASDLRRLREHEQARALAEDTLTRQRRVLGDDHPDTLDTANDLAGDLDALGLHAEASSVRLQFPET</sequence>
<dbReference type="SUPFAM" id="SSF52540">
    <property type="entry name" value="P-loop containing nucleoside triphosphate hydrolases"/>
    <property type="match status" value="1"/>
</dbReference>
<accession>A0A919TV72</accession>
<dbReference type="GO" id="GO:0005524">
    <property type="term" value="F:ATP binding"/>
    <property type="evidence" value="ECO:0007669"/>
    <property type="project" value="UniProtKB-KW"/>
</dbReference>
<dbReference type="Gene3D" id="1.25.40.10">
    <property type="entry name" value="Tetratricopeptide repeat domain"/>
    <property type="match status" value="2"/>
</dbReference>
<dbReference type="PANTHER" id="PTHR46082:SF6">
    <property type="entry name" value="AAA+ ATPASE DOMAIN-CONTAINING PROTEIN-RELATED"/>
    <property type="match status" value="1"/>
</dbReference>
<dbReference type="InterPro" id="IPR053137">
    <property type="entry name" value="NLR-like"/>
</dbReference>
<organism evidence="3 4">
    <name type="scientific">Paractinoplanes tereljensis</name>
    <dbReference type="NCBI Taxonomy" id="571912"/>
    <lineage>
        <taxon>Bacteria</taxon>
        <taxon>Bacillati</taxon>
        <taxon>Actinomycetota</taxon>
        <taxon>Actinomycetes</taxon>
        <taxon>Micromonosporales</taxon>
        <taxon>Micromonosporaceae</taxon>
        <taxon>Paractinoplanes</taxon>
    </lineage>
</organism>
<dbReference type="Pfam" id="PF00931">
    <property type="entry name" value="NB-ARC"/>
    <property type="match status" value="1"/>
</dbReference>
<comment type="caution">
    <text evidence="3">The sequence shown here is derived from an EMBL/GenBank/DDBJ whole genome shotgun (WGS) entry which is preliminary data.</text>
</comment>
<dbReference type="Pfam" id="PF13374">
    <property type="entry name" value="TPR_10"/>
    <property type="match status" value="4"/>
</dbReference>
<gene>
    <name evidence="3" type="ORF">Ate02nite_48150</name>
</gene>
<dbReference type="Pfam" id="PF13676">
    <property type="entry name" value="TIR_2"/>
    <property type="match status" value="1"/>
</dbReference>
<proteinExistence type="predicted"/>
<dbReference type="PRINTS" id="PR00364">
    <property type="entry name" value="DISEASERSIST"/>
</dbReference>
<feature type="domain" description="NB-ARC" evidence="1">
    <location>
        <begin position="195"/>
        <end position="340"/>
    </location>
</feature>
<dbReference type="GO" id="GO:0007165">
    <property type="term" value="P:signal transduction"/>
    <property type="evidence" value="ECO:0007669"/>
    <property type="project" value="InterPro"/>
</dbReference>
<dbReference type="InterPro" id="IPR027417">
    <property type="entry name" value="P-loop_NTPase"/>
</dbReference>
<dbReference type="SUPFAM" id="SSF48452">
    <property type="entry name" value="TPR-like"/>
    <property type="match status" value="3"/>
</dbReference>
<reference evidence="3" key="1">
    <citation type="submission" date="2021-01" db="EMBL/GenBank/DDBJ databases">
        <title>Whole genome shotgun sequence of Actinoplanes tereljensis NBRC 105297.</title>
        <authorList>
            <person name="Komaki H."/>
            <person name="Tamura T."/>
        </authorList>
    </citation>
    <scope>NUCLEOTIDE SEQUENCE</scope>
    <source>
        <strain evidence="3">NBRC 105297</strain>
    </source>
</reference>
<dbReference type="GO" id="GO:0043531">
    <property type="term" value="F:ADP binding"/>
    <property type="evidence" value="ECO:0007669"/>
    <property type="project" value="InterPro"/>
</dbReference>